<name>A0ABQ1JJA0_9PROT</name>
<dbReference type="RefSeq" id="WP_084392619.1">
    <property type="nucleotide sequence ID" value="NZ_BMKF01000002.1"/>
</dbReference>
<evidence type="ECO:0000256" key="5">
    <source>
        <dbReference type="ARBA" id="ARBA00022989"/>
    </source>
</evidence>
<feature type="compositionally biased region" description="Polar residues" evidence="7">
    <location>
        <begin position="1"/>
        <end position="12"/>
    </location>
</feature>
<dbReference type="Gene3D" id="3.40.50.300">
    <property type="entry name" value="P-loop containing nucleotide triphosphate hydrolases"/>
    <property type="match status" value="1"/>
</dbReference>
<comment type="subcellular location">
    <subcellularLocation>
        <location evidence="1">Cell membrane</location>
        <topology evidence="1">Multi-pass membrane protein</topology>
    </subcellularLocation>
</comment>
<reference evidence="9" key="1">
    <citation type="journal article" date="2019" name="Int. J. Syst. Evol. Microbiol.">
        <title>The Global Catalogue of Microorganisms (GCM) 10K type strain sequencing project: providing services to taxonomists for standard genome sequencing and annotation.</title>
        <authorList>
            <consortium name="The Broad Institute Genomics Platform"/>
            <consortium name="The Broad Institute Genome Sequencing Center for Infectious Disease"/>
            <person name="Wu L."/>
            <person name="Ma J."/>
        </authorList>
    </citation>
    <scope>NUCLEOTIDE SEQUENCE [LARGE SCALE GENOMIC DNA]</scope>
    <source>
        <strain evidence="9">CGMCC 1.15928</strain>
    </source>
</reference>
<keyword evidence="3" id="KW-1003">Cell membrane</keyword>
<dbReference type="InterPro" id="IPR051539">
    <property type="entry name" value="T4SS-coupling_protein"/>
</dbReference>
<keyword evidence="9" id="KW-1185">Reference proteome</keyword>
<sequence>MSRTDTLPTTYSPFRDHDGESIVLGWQTPSDQASGMGFSQPPGDAGSPPAEPVEMGGDGHILTIAPTGSGKGVSCIIPTLLTYTGPVIVIDPKGENAAVTAERRRQMGQQVHVIDPFGISGEEPARFNPLELVNPRYADCTDDAAMIASMITPVLKNDPYWSNRAKQLITGLILHVCHDMPASDRNLLKVREILHRASLEEESVIEALRTSRHHEVRITHAGISGPAERTRQSIVSIAADALDVFRGDSMMHSLYASSFDINGVTRGDPMTIYLVLPPHMMESHGPVLRMWVGALFSLMCRRRKRPDMHTLFLIDEAAQLGTFEPLRSALTLLRGYGVRTWSFWQDLPQLKRLYPDWETLLTNCRAVQIFGRLGARSAKGAAEALGVDNPSIFRDLNRDQMVVAMNGDDPKLCHRPNYLNDRILAKLAQQNPFFSDDMPGECRRPAHMECSAFDDERQSTLFPLEVYPPWRLKQDERKKIRPRRRAS</sequence>
<dbReference type="InterPro" id="IPR003688">
    <property type="entry name" value="TraG/VirD4"/>
</dbReference>
<evidence type="ECO:0000256" key="3">
    <source>
        <dbReference type="ARBA" id="ARBA00022475"/>
    </source>
</evidence>
<gene>
    <name evidence="8" type="ORF">GCM10011503_18810</name>
</gene>
<dbReference type="Proteomes" id="UP000628854">
    <property type="component" value="Unassembled WGS sequence"/>
</dbReference>
<proteinExistence type="inferred from homology"/>
<evidence type="ECO:0008006" key="10">
    <source>
        <dbReference type="Google" id="ProtNLM"/>
    </source>
</evidence>
<keyword evidence="4" id="KW-0812">Transmembrane</keyword>
<accession>A0ABQ1JJA0</accession>
<dbReference type="EMBL" id="BMKF01000002">
    <property type="protein sequence ID" value="GGB70377.1"/>
    <property type="molecule type" value="Genomic_DNA"/>
</dbReference>
<dbReference type="InterPro" id="IPR027417">
    <property type="entry name" value="P-loop_NTPase"/>
</dbReference>
<evidence type="ECO:0000313" key="8">
    <source>
        <dbReference type="EMBL" id="GGB70377.1"/>
    </source>
</evidence>
<evidence type="ECO:0000256" key="2">
    <source>
        <dbReference type="ARBA" id="ARBA00008806"/>
    </source>
</evidence>
<comment type="similarity">
    <text evidence="2">Belongs to the VirD4/TraG family.</text>
</comment>
<comment type="caution">
    <text evidence="8">The sequence shown here is derived from an EMBL/GenBank/DDBJ whole genome shotgun (WGS) entry which is preliminary data.</text>
</comment>
<organism evidence="8 9">
    <name type="scientific">Henriciella pelagia</name>
    <dbReference type="NCBI Taxonomy" id="1977912"/>
    <lineage>
        <taxon>Bacteria</taxon>
        <taxon>Pseudomonadati</taxon>
        <taxon>Pseudomonadota</taxon>
        <taxon>Alphaproteobacteria</taxon>
        <taxon>Hyphomonadales</taxon>
        <taxon>Hyphomonadaceae</taxon>
        <taxon>Henriciella</taxon>
    </lineage>
</organism>
<evidence type="ECO:0000256" key="4">
    <source>
        <dbReference type="ARBA" id="ARBA00022692"/>
    </source>
</evidence>
<protein>
    <recommendedName>
        <fullName evidence="10">Type IV secretory system conjugative DNA transfer family protein</fullName>
    </recommendedName>
</protein>
<evidence type="ECO:0000256" key="1">
    <source>
        <dbReference type="ARBA" id="ARBA00004651"/>
    </source>
</evidence>
<dbReference type="Pfam" id="PF02534">
    <property type="entry name" value="T4SS-DNA_transf"/>
    <property type="match status" value="1"/>
</dbReference>
<feature type="region of interest" description="Disordered" evidence="7">
    <location>
        <begin position="1"/>
        <end position="52"/>
    </location>
</feature>
<keyword evidence="5" id="KW-1133">Transmembrane helix</keyword>
<dbReference type="CDD" id="cd01127">
    <property type="entry name" value="TrwB_TraG_TraD_VirD4"/>
    <property type="match status" value="2"/>
</dbReference>
<dbReference type="SUPFAM" id="SSF52540">
    <property type="entry name" value="P-loop containing nucleoside triphosphate hydrolases"/>
    <property type="match status" value="1"/>
</dbReference>
<keyword evidence="6" id="KW-0472">Membrane</keyword>
<dbReference type="PANTHER" id="PTHR37937">
    <property type="entry name" value="CONJUGATIVE TRANSFER: DNA TRANSPORT"/>
    <property type="match status" value="1"/>
</dbReference>
<evidence type="ECO:0000256" key="7">
    <source>
        <dbReference type="SAM" id="MobiDB-lite"/>
    </source>
</evidence>
<evidence type="ECO:0000313" key="9">
    <source>
        <dbReference type="Proteomes" id="UP000628854"/>
    </source>
</evidence>
<dbReference type="PANTHER" id="PTHR37937:SF1">
    <property type="entry name" value="CONJUGATIVE TRANSFER: DNA TRANSPORT"/>
    <property type="match status" value="1"/>
</dbReference>
<evidence type="ECO:0000256" key="6">
    <source>
        <dbReference type="ARBA" id="ARBA00023136"/>
    </source>
</evidence>